<reference evidence="10 11" key="1">
    <citation type="journal article" date="2017" name="Int. J. Syst. Evol. Microbiol.">
        <title>Marinicauda algicola sp. nov., isolated from a marine red alga Rhodosorus marinus.</title>
        <authorList>
            <person name="Jeong S.E."/>
            <person name="Jeon S.H."/>
            <person name="Chun B.H."/>
            <person name="Kim D.W."/>
            <person name="Jeon C.O."/>
        </authorList>
    </citation>
    <scope>NUCLEOTIDE SEQUENCE [LARGE SCALE GENOMIC DNA]</scope>
    <source>
        <strain evidence="10 11">JCM 31718</strain>
    </source>
</reference>
<keyword evidence="7 8" id="KW-0472">Membrane</keyword>
<evidence type="ECO:0000256" key="4">
    <source>
        <dbReference type="ARBA" id="ARBA00022679"/>
    </source>
</evidence>
<dbReference type="PANTHER" id="PTHR33908:SF11">
    <property type="entry name" value="MEMBRANE PROTEIN"/>
    <property type="match status" value="1"/>
</dbReference>
<sequence length="517" mass="56522">MSANIPLAPGSASRPPEILAAGLVLAGLLVLRILAIALDPNQLYADETQYWIWSRNLDWGYFSKPPMIAWVIAATTALFGNADWAVRLAAPFLHTITATLLGLTAARLFGARAGMWTAIGWATLPAVWLSATVITTDAVLMVFWSAGLYCLVRLRERPEWTSAIVLGAACGLGFLSKYAMIYFLVGTGLAILADQPVRRALVGLKGLAAGLIAVVIVLPNLAWNAAHDFATVSHTAANANWGGSLFNPGELLEFLLDQFGVFGPAFFPVLIVAAVEGLRQEAFESAMRRRVVLALYSAPALAVVSIQAFISRAHANWAASAYAAGLILTVAFLLNGPKWRRWVLWGSVAFHSAAGLLMMAAAASVPLSETLGIANAFKRVRGWDVTAERLTDAFERSGADALAFDNRNDFHQMQRYAQGIDAPLYMWLRHAGPISHAEQGWPLPEGIEGEILVVSERPEEIPVIRRDFERFERFGEITVDLGGNRERHYELFLAQGYDREERSAAYEETIRSEREEG</sequence>
<feature type="transmembrane region" description="Helical" evidence="8">
    <location>
        <begin position="121"/>
        <end position="144"/>
    </location>
</feature>
<feature type="transmembrane region" description="Helical" evidence="8">
    <location>
        <begin position="18"/>
        <end position="38"/>
    </location>
</feature>
<evidence type="ECO:0000256" key="6">
    <source>
        <dbReference type="ARBA" id="ARBA00022989"/>
    </source>
</evidence>
<evidence type="ECO:0000313" key="11">
    <source>
        <dbReference type="Proteomes" id="UP000308054"/>
    </source>
</evidence>
<dbReference type="InterPro" id="IPR038731">
    <property type="entry name" value="RgtA/B/C-like"/>
</dbReference>
<feature type="transmembrane region" description="Helical" evidence="8">
    <location>
        <begin position="316"/>
        <end position="335"/>
    </location>
</feature>
<dbReference type="PANTHER" id="PTHR33908">
    <property type="entry name" value="MANNOSYLTRANSFERASE YKCB-RELATED"/>
    <property type="match status" value="1"/>
</dbReference>
<feature type="transmembrane region" description="Helical" evidence="8">
    <location>
        <begin position="164"/>
        <end position="192"/>
    </location>
</feature>
<dbReference type="EMBL" id="SRXW01000001">
    <property type="protein sequence ID" value="TGY90561.1"/>
    <property type="molecule type" value="Genomic_DNA"/>
</dbReference>
<evidence type="ECO:0000256" key="5">
    <source>
        <dbReference type="ARBA" id="ARBA00022692"/>
    </source>
</evidence>
<feature type="transmembrane region" description="Helical" evidence="8">
    <location>
        <begin position="259"/>
        <end position="279"/>
    </location>
</feature>
<feature type="transmembrane region" description="Helical" evidence="8">
    <location>
        <begin position="291"/>
        <end position="310"/>
    </location>
</feature>
<dbReference type="Pfam" id="PF13231">
    <property type="entry name" value="PMT_2"/>
    <property type="match status" value="1"/>
</dbReference>
<name>A0A4S2H565_9PROT</name>
<evidence type="ECO:0000313" key="10">
    <source>
        <dbReference type="EMBL" id="TGY90561.1"/>
    </source>
</evidence>
<dbReference type="InterPro" id="IPR050297">
    <property type="entry name" value="LipidA_mod_glycosyltrf_83"/>
</dbReference>
<dbReference type="GO" id="GO:0005886">
    <property type="term" value="C:plasma membrane"/>
    <property type="evidence" value="ECO:0007669"/>
    <property type="project" value="UniProtKB-SubCell"/>
</dbReference>
<dbReference type="AlphaFoldDB" id="A0A4S2H565"/>
<dbReference type="GO" id="GO:0009103">
    <property type="term" value="P:lipopolysaccharide biosynthetic process"/>
    <property type="evidence" value="ECO:0007669"/>
    <property type="project" value="UniProtKB-ARBA"/>
</dbReference>
<keyword evidence="4 10" id="KW-0808">Transferase</keyword>
<keyword evidence="5 8" id="KW-0812">Transmembrane</keyword>
<comment type="caution">
    <text evidence="10">The sequence shown here is derived from an EMBL/GenBank/DDBJ whole genome shotgun (WGS) entry which is preliminary data.</text>
</comment>
<dbReference type="OrthoDB" id="9811222at2"/>
<proteinExistence type="predicted"/>
<keyword evidence="11" id="KW-1185">Reference proteome</keyword>
<accession>A0A4S2H565</accession>
<dbReference type="Proteomes" id="UP000308054">
    <property type="component" value="Unassembled WGS sequence"/>
</dbReference>
<feature type="domain" description="Glycosyltransferase RgtA/B/C/D-like" evidence="9">
    <location>
        <begin position="63"/>
        <end position="223"/>
    </location>
</feature>
<evidence type="ECO:0000259" key="9">
    <source>
        <dbReference type="Pfam" id="PF13231"/>
    </source>
</evidence>
<gene>
    <name evidence="10" type="ORF">E5163_05420</name>
</gene>
<keyword evidence="6 8" id="KW-1133">Transmembrane helix</keyword>
<organism evidence="10 11">
    <name type="scientific">Marinicauda algicola</name>
    <dbReference type="NCBI Taxonomy" id="2029849"/>
    <lineage>
        <taxon>Bacteria</taxon>
        <taxon>Pseudomonadati</taxon>
        <taxon>Pseudomonadota</taxon>
        <taxon>Alphaproteobacteria</taxon>
        <taxon>Maricaulales</taxon>
        <taxon>Maricaulaceae</taxon>
        <taxon>Marinicauda</taxon>
    </lineage>
</organism>
<feature type="transmembrane region" description="Helical" evidence="8">
    <location>
        <begin position="88"/>
        <end position="109"/>
    </location>
</feature>
<evidence type="ECO:0000256" key="1">
    <source>
        <dbReference type="ARBA" id="ARBA00004651"/>
    </source>
</evidence>
<feature type="transmembrane region" description="Helical" evidence="8">
    <location>
        <begin position="342"/>
        <end position="363"/>
    </location>
</feature>
<feature type="transmembrane region" description="Helical" evidence="8">
    <location>
        <begin position="204"/>
        <end position="223"/>
    </location>
</feature>
<comment type="subcellular location">
    <subcellularLocation>
        <location evidence="1">Cell membrane</location>
        <topology evidence="1">Multi-pass membrane protein</topology>
    </subcellularLocation>
</comment>
<feature type="transmembrane region" description="Helical" evidence="8">
    <location>
        <begin position="59"/>
        <end position="82"/>
    </location>
</feature>
<dbReference type="GO" id="GO:0016763">
    <property type="term" value="F:pentosyltransferase activity"/>
    <property type="evidence" value="ECO:0007669"/>
    <property type="project" value="TreeGrafter"/>
</dbReference>
<evidence type="ECO:0000256" key="8">
    <source>
        <dbReference type="SAM" id="Phobius"/>
    </source>
</evidence>
<protein>
    <submittedName>
        <fullName evidence="10">Phospholipid carrier-dependent glycosyltransferase</fullName>
    </submittedName>
</protein>
<keyword evidence="3" id="KW-0328">Glycosyltransferase</keyword>
<dbReference type="RefSeq" id="WP_135995059.1">
    <property type="nucleotide sequence ID" value="NZ_CP071057.1"/>
</dbReference>
<evidence type="ECO:0000256" key="7">
    <source>
        <dbReference type="ARBA" id="ARBA00023136"/>
    </source>
</evidence>
<evidence type="ECO:0000256" key="3">
    <source>
        <dbReference type="ARBA" id="ARBA00022676"/>
    </source>
</evidence>
<evidence type="ECO:0000256" key="2">
    <source>
        <dbReference type="ARBA" id="ARBA00022475"/>
    </source>
</evidence>
<keyword evidence="2" id="KW-1003">Cell membrane</keyword>